<feature type="compositionally biased region" description="Basic residues" evidence="7">
    <location>
        <begin position="694"/>
        <end position="713"/>
    </location>
</feature>
<keyword evidence="4 8" id="KW-1133">Transmembrane helix</keyword>
<comment type="similarity">
    <text evidence="6">Belongs to the ABC-4 integral membrane protein family.</text>
</comment>
<evidence type="ECO:0000256" key="5">
    <source>
        <dbReference type="ARBA" id="ARBA00023136"/>
    </source>
</evidence>
<feature type="transmembrane region" description="Helical" evidence="8">
    <location>
        <begin position="295"/>
        <end position="317"/>
    </location>
</feature>
<evidence type="ECO:0000256" key="1">
    <source>
        <dbReference type="ARBA" id="ARBA00004651"/>
    </source>
</evidence>
<feature type="compositionally biased region" description="Gly residues" evidence="7">
    <location>
        <begin position="556"/>
        <end position="569"/>
    </location>
</feature>
<dbReference type="InterPro" id="IPR003838">
    <property type="entry name" value="ABC3_permease_C"/>
</dbReference>
<sequence length="722" mass="75952">MRTVLLASLRGHTRRYVAALLAVVIGVAFIIVTAALSSAVRNGLLTDLQVPYEGADVVVDKPDADDAAALLAAASEHDADAWLVAWTLQPVLHDGAVVDDSADIGQVPGPVDRRWQELEAGRFPDASGEALADPDAARGAGIELGDRVRIGSGPDAVDVEVVGMADSPSPFSSAALYLLWEDLERWQESLHVSSLAWAGPGDEDAEAEVVADLVPGTDPLGVDAFVQRVQKEVNNEVDLVAIIVLLFASIALLVSVLVINNTFAILFAQRLREFALLRCVGATQRQLLRSVRLESLVLGCVAAVVGVLAGVPAGHGLVALVRSQWPDALLGEAEIGAGWLVVACAVGIGVTLLAAWLPTRRVVRVSPLAALRPDDTTSVRTATGRLRVALGVLAVAAGVALLGLAVVTQVLPVLLAGGCLTFTGVLVLGPVIVPALIRALGGVAGGVLGPAGRLAAGNAARNPRRAAATAASLLIGVTLTTAVLTGMASSRSALEAEMDEQHPIDMTLTGTAGSLPSDLLDRVAAQRSSRPGRRRRRRRRGGRCPRHHRADRGSGRVPGAGRAGEGYAGRGPVPGRTGADAGREHDRGAVGPPRRRGRGRAAGQRGGRRQPRPAPGRGRSRLGCGRAGRAGRARADSSERGGPSRVGPRRGRRRPRRARGIAGGTRPAGRRRARQRPRPSRPCVLPARRDDRGRRRTARDRRRDRARRHRQHARSLGPRARP</sequence>
<evidence type="ECO:0000256" key="8">
    <source>
        <dbReference type="SAM" id="Phobius"/>
    </source>
</evidence>
<evidence type="ECO:0000256" key="3">
    <source>
        <dbReference type="ARBA" id="ARBA00022692"/>
    </source>
</evidence>
<accession>A0ABZ0ZRA8</accession>
<protein>
    <submittedName>
        <fullName evidence="11">ABC transporter permease</fullName>
    </submittedName>
</protein>
<feature type="compositionally biased region" description="Basic residues" evidence="7">
    <location>
        <begin position="668"/>
        <end position="679"/>
    </location>
</feature>
<feature type="compositionally biased region" description="Basic residues" evidence="7">
    <location>
        <begin position="530"/>
        <end position="550"/>
    </location>
</feature>
<dbReference type="Pfam" id="PF12704">
    <property type="entry name" value="MacB_PCD"/>
    <property type="match status" value="1"/>
</dbReference>
<evidence type="ECO:0000256" key="4">
    <source>
        <dbReference type="ARBA" id="ARBA00022989"/>
    </source>
</evidence>
<comment type="subcellular location">
    <subcellularLocation>
        <location evidence="1">Cell membrane</location>
        <topology evidence="1">Multi-pass membrane protein</topology>
    </subcellularLocation>
</comment>
<dbReference type="PANTHER" id="PTHR30287:SF2">
    <property type="entry name" value="BLL1001 PROTEIN"/>
    <property type="match status" value="1"/>
</dbReference>
<keyword evidence="12" id="KW-1185">Reference proteome</keyword>
<dbReference type="Proteomes" id="UP001327225">
    <property type="component" value="Chromosome"/>
</dbReference>
<name>A0ABZ0ZRA8_9ACTN</name>
<feature type="transmembrane region" description="Helical" evidence="8">
    <location>
        <begin position="239"/>
        <end position="268"/>
    </location>
</feature>
<feature type="transmembrane region" description="Helical" evidence="8">
    <location>
        <begin position="337"/>
        <end position="357"/>
    </location>
</feature>
<feature type="compositionally biased region" description="Basic residues" evidence="7">
    <location>
        <begin position="647"/>
        <end position="659"/>
    </location>
</feature>
<dbReference type="InterPro" id="IPR038766">
    <property type="entry name" value="Membrane_comp_ABC_pdt"/>
</dbReference>
<evidence type="ECO:0000256" key="7">
    <source>
        <dbReference type="SAM" id="MobiDB-lite"/>
    </source>
</evidence>
<feature type="domain" description="ABC3 transporter permease C-terminal" evidence="9">
    <location>
        <begin position="246"/>
        <end position="367"/>
    </location>
</feature>
<evidence type="ECO:0000313" key="11">
    <source>
        <dbReference type="EMBL" id="WQQ26874.1"/>
    </source>
</evidence>
<feature type="domain" description="MacB-like periplasmic core" evidence="10">
    <location>
        <begin position="18"/>
        <end position="187"/>
    </location>
</feature>
<feature type="transmembrane region" description="Helical" evidence="8">
    <location>
        <begin position="413"/>
        <end position="437"/>
    </location>
</feature>
<feature type="transmembrane region" description="Helical" evidence="8">
    <location>
        <begin position="16"/>
        <end position="36"/>
    </location>
</feature>
<evidence type="ECO:0000259" key="9">
    <source>
        <dbReference type="Pfam" id="PF02687"/>
    </source>
</evidence>
<organism evidence="11 12">
    <name type="scientific">Nocardioides bizhenqiangii</name>
    <dbReference type="NCBI Taxonomy" id="3095076"/>
    <lineage>
        <taxon>Bacteria</taxon>
        <taxon>Bacillati</taxon>
        <taxon>Actinomycetota</taxon>
        <taxon>Actinomycetes</taxon>
        <taxon>Propionibacteriales</taxon>
        <taxon>Nocardioidaceae</taxon>
        <taxon>Nocardioides</taxon>
    </lineage>
</organism>
<dbReference type="InterPro" id="IPR025857">
    <property type="entry name" value="MacB_PCD"/>
</dbReference>
<keyword evidence="3 8" id="KW-0812">Transmembrane</keyword>
<evidence type="ECO:0000313" key="12">
    <source>
        <dbReference type="Proteomes" id="UP001327225"/>
    </source>
</evidence>
<dbReference type="PANTHER" id="PTHR30287">
    <property type="entry name" value="MEMBRANE COMPONENT OF PREDICTED ABC SUPERFAMILY METABOLITE UPTAKE TRANSPORTER"/>
    <property type="match status" value="1"/>
</dbReference>
<keyword evidence="5 8" id="KW-0472">Membrane</keyword>
<evidence type="ECO:0000259" key="10">
    <source>
        <dbReference type="Pfam" id="PF12704"/>
    </source>
</evidence>
<feature type="transmembrane region" description="Helical" evidence="8">
    <location>
        <begin position="388"/>
        <end position="407"/>
    </location>
</feature>
<reference evidence="12" key="1">
    <citation type="submission" date="2023-12" db="EMBL/GenBank/DDBJ databases">
        <title>Novel species in genus Nocardioides.</title>
        <authorList>
            <person name="Zhou H."/>
        </authorList>
    </citation>
    <scope>NUCLEOTIDE SEQUENCE [LARGE SCALE GENOMIC DNA]</scope>
    <source>
        <strain evidence="12">HM61</strain>
    </source>
</reference>
<feature type="transmembrane region" description="Helical" evidence="8">
    <location>
        <begin position="466"/>
        <end position="488"/>
    </location>
</feature>
<dbReference type="EMBL" id="CP141059">
    <property type="protein sequence ID" value="WQQ26874.1"/>
    <property type="molecule type" value="Genomic_DNA"/>
</dbReference>
<feature type="region of interest" description="Disordered" evidence="7">
    <location>
        <begin position="523"/>
        <end position="722"/>
    </location>
</feature>
<evidence type="ECO:0000256" key="6">
    <source>
        <dbReference type="ARBA" id="ARBA00038076"/>
    </source>
</evidence>
<gene>
    <name evidence="11" type="ORF">SHK19_01270</name>
</gene>
<evidence type="ECO:0000256" key="2">
    <source>
        <dbReference type="ARBA" id="ARBA00022475"/>
    </source>
</evidence>
<proteinExistence type="inferred from homology"/>
<keyword evidence="2" id="KW-1003">Cell membrane</keyword>
<dbReference type="RefSeq" id="WP_322937628.1">
    <property type="nucleotide sequence ID" value="NZ_CP141059.1"/>
</dbReference>
<feature type="compositionally biased region" description="Low complexity" evidence="7">
    <location>
        <begin position="615"/>
        <end position="624"/>
    </location>
</feature>
<dbReference type="Pfam" id="PF02687">
    <property type="entry name" value="FtsX"/>
    <property type="match status" value="1"/>
</dbReference>